<feature type="non-terminal residue" evidence="2">
    <location>
        <position position="1"/>
    </location>
</feature>
<evidence type="ECO:0000313" key="2">
    <source>
        <dbReference type="EMBL" id="TVU44408.1"/>
    </source>
</evidence>
<sequence>LNIYLLEKLRRYLPRARRSPSEPEGGEKVEGGTVSARPEEGGEKAAEPESVVPAQPEGGEAAEEPEDRSFDFILLAILVAILHLLHLYNGLKGGGEPETGPAAGDEGADGGDQGAGASPPAPEWKRKRGVTSASSPSRVTLRSAVRLDMGAAVGCAQRAAATAGTLRGLSCRRPSAFLNLQTEDSDSAPLHPKIDETGDLDAEEGVEEVTQAVLPGALPNLTTEDADATPPQSKVRLLATKNSDPVLSHSFSAPGHTAICQ</sequence>
<proteinExistence type="predicted"/>
<evidence type="ECO:0000256" key="1">
    <source>
        <dbReference type="SAM" id="MobiDB-lite"/>
    </source>
</evidence>
<feature type="region of interest" description="Disordered" evidence="1">
    <location>
        <begin position="96"/>
        <end position="138"/>
    </location>
</feature>
<comment type="caution">
    <text evidence="2">The sequence shown here is derived from an EMBL/GenBank/DDBJ whole genome shotgun (WGS) entry which is preliminary data.</text>
</comment>
<feature type="region of interest" description="Disordered" evidence="1">
    <location>
        <begin position="14"/>
        <end position="65"/>
    </location>
</feature>
<accession>A0A5J9W8E9</accession>
<evidence type="ECO:0000313" key="3">
    <source>
        <dbReference type="Proteomes" id="UP000324897"/>
    </source>
</evidence>
<name>A0A5J9W8E9_9POAL</name>
<protein>
    <submittedName>
        <fullName evidence="2">Uncharacterized protein</fullName>
    </submittedName>
</protein>
<dbReference type="Proteomes" id="UP000324897">
    <property type="component" value="Chromosome 5"/>
</dbReference>
<feature type="compositionally biased region" description="Basic and acidic residues" evidence="1">
    <location>
        <begin position="19"/>
        <end position="30"/>
    </location>
</feature>
<gene>
    <name evidence="2" type="ORF">EJB05_03848</name>
</gene>
<keyword evidence="3" id="KW-1185">Reference proteome</keyword>
<feature type="compositionally biased region" description="Basic and acidic residues" evidence="1">
    <location>
        <begin position="37"/>
        <end position="47"/>
    </location>
</feature>
<reference evidence="2 3" key="1">
    <citation type="journal article" date="2019" name="Sci. Rep.">
        <title>A high-quality genome of Eragrostis curvula grass provides insights into Poaceae evolution and supports new strategies to enhance forage quality.</title>
        <authorList>
            <person name="Carballo J."/>
            <person name="Santos B.A.C.M."/>
            <person name="Zappacosta D."/>
            <person name="Garbus I."/>
            <person name="Selva J.P."/>
            <person name="Gallo C.A."/>
            <person name="Diaz A."/>
            <person name="Albertini E."/>
            <person name="Caccamo M."/>
            <person name="Echenique V."/>
        </authorList>
    </citation>
    <scope>NUCLEOTIDE SEQUENCE [LARGE SCALE GENOMIC DNA]</scope>
    <source>
        <strain evidence="3">cv. Victoria</strain>
        <tissue evidence="2">Leaf</tissue>
    </source>
</reference>
<organism evidence="2 3">
    <name type="scientific">Eragrostis curvula</name>
    <name type="common">weeping love grass</name>
    <dbReference type="NCBI Taxonomy" id="38414"/>
    <lineage>
        <taxon>Eukaryota</taxon>
        <taxon>Viridiplantae</taxon>
        <taxon>Streptophyta</taxon>
        <taxon>Embryophyta</taxon>
        <taxon>Tracheophyta</taxon>
        <taxon>Spermatophyta</taxon>
        <taxon>Magnoliopsida</taxon>
        <taxon>Liliopsida</taxon>
        <taxon>Poales</taxon>
        <taxon>Poaceae</taxon>
        <taxon>PACMAD clade</taxon>
        <taxon>Chloridoideae</taxon>
        <taxon>Eragrostideae</taxon>
        <taxon>Eragrostidinae</taxon>
        <taxon>Eragrostis</taxon>
    </lineage>
</organism>
<dbReference type="AlphaFoldDB" id="A0A5J9W8E9"/>
<dbReference type="EMBL" id="RWGY01000004">
    <property type="protein sequence ID" value="TVU44408.1"/>
    <property type="molecule type" value="Genomic_DNA"/>
</dbReference>